<comment type="pathway">
    <text evidence="1">Amino-acid biosynthesis; L-methionine biosynthesis via salvage pathway; S-methyl-5-thio-alpha-D-ribose 1-phosphate from S-methyl-5'-thioadenosine (hydrolase route): step 1/2.</text>
</comment>
<dbReference type="GO" id="GO:0019509">
    <property type="term" value="P:L-methionine salvage from methylthioadenosine"/>
    <property type="evidence" value="ECO:0007669"/>
    <property type="project" value="UniProtKB-UniPathway"/>
</dbReference>
<dbReference type="NCBIfam" id="TIGR01704">
    <property type="entry name" value="MTA_SAH-Nsdase"/>
    <property type="match status" value="1"/>
</dbReference>
<evidence type="ECO:0000259" key="6">
    <source>
        <dbReference type="Pfam" id="PF01048"/>
    </source>
</evidence>
<comment type="caution">
    <text evidence="7">The sequence shown here is derived from an EMBL/GenBank/DDBJ whole genome shotgun (WGS) entry which is preliminary data.</text>
</comment>
<dbReference type="Pfam" id="PF01048">
    <property type="entry name" value="PNP_UDP_1"/>
    <property type="match status" value="1"/>
</dbReference>
<dbReference type="OrthoDB" id="9792278at2"/>
<dbReference type="eggNOG" id="COG0775">
    <property type="taxonomic scope" value="Bacteria"/>
</dbReference>
<gene>
    <name evidence="7" type="primary">mtnN</name>
    <name evidence="7" type="ORF">UDIV_1270</name>
</gene>
<evidence type="ECO:0000256" key="3">
    <source>
        <dbReference type="ARBA" id="ARBA00022605"/>
    </source>
</evidence>
<sequence length="240" mass="27357">MKFDIGIVVALKDEIKTYFKKLTNKKVVNVKNNDFYLFTLDWNDQKINCVLAFCDVGKVNAAICSSLVAECFGVELILNVGSCGAVNPNLKPLDLLLVKQTQYLDVDLVAFNYEQNQIPRRSKLFNIKDHYINSLTQLLAEQDKQTVIARVGSCDQFINVNNIDQLKEKEIDAIDMELAAIAHVCEIFKCDLVSIKLISDQIYHPNNNDTFKKNLTLIDQWFNQHLNDVIKLLVATKDLK</sequence>
<evidence type="ECO:0000256" key="2">
    <source>
        <dbReference type="ARBA" id="ARBA00011974"/>
    </source>
</evidence>
<feature type="domain" description="Nucleoside phosphorylase" evidence="6">
    <location>
        <begin position="4"/>
        <end position="216"/>
    </location>
</feature>
<organism evidence="7 8">
    <name type="scientific">Ureaplasma diversum NCTC 246</name>
    <dbReference type="NCBI Taxonomy" id="1188241"/>
    <lineage>
        <taxon>Bacteria</taxon>
        <taxon>Bacillati</taxon>
        <taxon>Mycoplasmatota</taxon>
        <taxon>Mycoplasmoidales</taxon>
        <taxon>Mycoplasmoidaceae</taxon>
        <taxon>Ureaplasma</taxon>
    </lineage>
</organism>
<evidence type="ECO:0000256" key="1">
    <source>
        <dbReference type="ARBA" id="ARBA00004945"/>
    </source>
</evidence>
<dbReference type="RefSeq" id="WP_038101890.1">
    <property type="nucleotide sequence ID" value="NZ_JFDP01000018.1"/>
</dbReference>
<dbReference type="InterPro" id="IPR035994">
    <property type="entry name" value="Nucleoside_phosphorylase_sf"/>
</dbReference>
<dbReference type="InterPro" id="IPR000845">
    <property type="entry name" value="Nucleoside_phosphorylase_d"/>
</dbReference>
<keyword evidence="5" id="KW-0486">Methionine biosynthesis</keyword>
<evidence type="ECO:0000313" key="8">
    <source>
        <dbReference type="Proteomes" id="UP000028537"/>
    </source>
</evidence>
<protein>
    <recommendedName>
        <fullName evidence="2">adenosylhomocysteine nucleosidase</fullName>
        <ecNumber evidence="2">3.2.2.9</ecNumber>
    </recommendedName>
</protein>
<dbReference type="PANTHER" id="PTHR46832">
    <property type="entry name" value="5'-METHYLTHIOADENOSINE/S-ADENOSYLHOMOCYSTEINE NUCLEOSIDASE"/>
    <property type="match status" value="1"/>
</dbReference>
<dbReference type="GO" id="GO:0019284">
    <property type="term" value="P:L-methionine salvage from S-adenosylmethionine"/>
    <property type="evidence" value="ECO:0007669"/>
    <property type="project" value="TreeGrafter"/>
</dbReference>
<dbReference type="PANTHER" id="PTHR46832:SF1">
    <property type="entry name" value="5'-METHYLTHIOADENOSINE_S-ADENOSYLHOMOCYSTEINE NUCLEOSIDASE"/>
    <property type="match status" value="1"/>
</dbReference>
<dbReference type="GO" id="GO:0008930">
    <property type="term" value="F:methylthioadenosine nucleosidase activity"/>
    <property type="evidence" value="ECO:0007669"/>
    <property type="project" value="InterPro"/>
</dbReference>
<evidence type="ECO:0000256" key="5">
    <source>
        <dbReference type="ARBA" id="ARBA00023167"/>
    </source>
</evidence>
<dbReference type="UniPathway" id="UPA00904">
    <property type="reaction ID" value="UER00871"/>
</dbReference>
<keyword evidence="3" id="KW-0028">Amino-acid biosynthesis</keyword>
<accession>A0A084F1F5</accession>
<dbReference type="Proteomes" id="UP000028537">
    <property type="component" value="Unassembled WGS sequence"/>
</dbReference>
<evidence type="ECO:0000313" key="7">
    <source>
        <dbReference type="EMBL" id="KEZ24047.1"/>
    </source>
</evidence>
<dbReference type="Gene3D" id="3.40.50.1580">
    <property type="entry name" value="Nucleoside phosphorylase domain"/>
    <property type="match status" value="1"/>
</dbReference>
<dbReference type="SUPFAM" id="SSF53167">
    <property type="entry name" value="Purine and uridine phosphorylases"/>
    <property type="match status" value="1"/>
</dbReference>
<keyword evidence="8" id="KW-1185">Reference proteome</keyword>
<dbReference type="EC" id="3.2.2.9" evidence="2"/>
<dbReference type="GO" id="GO:0005829">
    <property type="term" value="C:cytosol"/>
    <property type="evidence" value="ECO:0007669"/>
    <property type="project" value="TreeGrafter"/>
</dbReference>
<dbReference type="AlphaFoldDB" id="A0A084F1F5"/>
<evidence type="ECO:0000256" key="4">
    <source>
        <dbReference type="ARBA" id="ARBA00022801"/>
    </source>
</evidence>
<dbReference type="InterPro" id="IPR010049">
    <property type="entry name" value="MTA_SAH_Nsdase"/>
</dbReference>
<dbReference type="GO" id="GO:0008782">
    <property type="term" value="F:adenosylhomocysteine nucleosidase activity"/>
    <property type="evidence" value="ECO:0007669"/>
    <property type="project" value="UniProtKB-EC"/>
</dbReference>
<proteinExistence type="predicted"/>
<dbReference type="EMBL" id="JFDP01000018">
    <property type="protein sequence ID" value="KEZ24047.1"/>
    <property type="molecule type" value="Genomic_DNA"/>
</dbReference>
<keyword evidence="4" id="KW-0378">Hydrolase</keyword>
<dbReference type="GO" id="GO:0009164">
    <property type="term" value="P:nucleoside catabolic process"/>
    <property type="evidence" value="ECO:0007669"/>
    <property type="project" value="InterPro"/>
</dbReference>
<dbReference type="CDD" id="cd09008">
    <property type="entry name" value="MTAN"/>
    <property type="match status" value="1"/>
</dbReference>
<reference evidence="7 8" key="1">
    <citation type="submission" date="2014-02" db="EMBL/GenBank/DDBJ databases">
        <title>Genome sequence of Ureaplasma diversum strain 246.</title>
        <authorList>
            <person name="Sirand-Pugnet P."/>
            <person name="Breton M."/>
            <person name="Dordet-Frisoni E."/>
            <person name="Baranowski E."/>
            <person name="Barre A."/>
            <person name="Couture C."/>
            <person name="Dupuy V."/>
            <person name="Gaurivaud P."/>
            <person name="Jacob D."/>
            <person name="Lemaitre C."/>
            <person name="Manso-Silvan L."/>
            <person name="Nikolski M."/>
            <person name="Nouvel L.-X."/>
            <person name="Poumarat F."/>
            <person name="Tardy F."/>
            <person name="Thebault P."/>
            <person name="Theil S."/>
            <person name="Citti C."/>
            <person name="Thiaucourt F."/>
            <person name="Blanchard A."/>
        </authorList>
    </citation>
    <scope>NUCLEOTIDE SEQUENCE [LARGE SCALE GENOMIC DNA]</scope>
    <source>
        <strain evidence="7 8">NCTC 246</strain>
    </source>
</reference>
<name>A0A084F1F5_9BACT</name>